<dbReference type="Proteomes" id="UP000076407">
    <property type="component" value="Unassembled WGS sequence"/>
</dbReference>
<protein>
    <submittedName>
        <fullName evidence="2">Uncharacterized protein</fullName>
    </submittedName>
</protein>
<evidence type="ECO:0000313" key="2">
    <source>
        <dbReference type="EnsemblMetazoa" id="AQUA014344-PA"/>
    </source>
</evidence>
<feature type="compositionally biased region" description="Basic and acidic residues" evidence="1">
    <location>
        <begin position="47"/>
        <end position="68"/>
    </location>
</feature>
<dbReference type="EnsemblMetazoa" id="AQUA014344-RA">
    <property type="protein sequence ID" value="AQUA014344-PA"/>
    <property type="gene ID" value="AQUA014344"/>
</dbReference>
<feature type="region of interest" description="Disordered" evidence="1">
    <location>
        <begin position="28"/>
        <end position="68"/>
    </location>
</feature>
<dbReference type="AlphaFoldDB" id="A0A182XR61"/>
<evidence type="ECO:0000256" key="1">
    <source>
        <dbReference type="SAM" id="MobiDB-lite"/>
    </source>
</evidence>
<accession>A0A182XR61</accession>
<evidence type="ECO:0000313" key="3">
    <source>
        <dbReference type="Proteomes" id="UP000076407"/>
    </source>
</evidence>
<dbReference type="VEuPathDB" id="VectorBase:AQUA014344"/>
<proteinExistence type="predicted"/>
<name>A0A182XR61_ANOQN</name>
<sequence>MIWRFLTPRCAAMGFGNELQLLRESQTRQKAIAHSPPSCRLSLSNRSTERFRTHDAGEERTHRTDNSP</sequence>
<organism evidence="2 3">
    <name type="scientific">Anopheles quadriannulatus</name>
    <name type="common">Mosquito</name>
    <dbReference type="NCBI Taxonomy" id="34691"/>
    <lineage>
        <taxon>Eukaryota</taxon>
        <taxon>Metazoa</taxon>
        <taxon>Ecdysozoa</taxon>
        <taxon>Arthropoda</taxon>
        <taxon>Hexapoda</taxon>
        <taxon>Insecta</taxon>
        <taxon>Pterygota</taxon>
        <taxon>Neoptera</taxon>
        <taxon>Endopterygota</taxon>
        <taxon>Diptera</taxon>
        <taxon>Nematocera</taxon>
        <taxon>Culicoidea</taxon>
        <taxon>Culicidae</taxon>
        <taxon>Anophelinae</taxon>
        <taxon>Anopheles</taxon>
    </lineage>
</organism>
<keyword evidence="3" id="KW-1185">Reference proteome</keyword>
<reference evidence="2" key="1">
    <citation type="submission" date="2020-05" db="UniProtKB">
        <authorList>
            <consortium name="EnsemblMetazoa"/>
        </authorList>
    </citation>
    <scope>IDENTIFICATION</scope>
    <source>
        <strain evidence="2">SANGQUA</strain>
    </source>
</reference>